<evidence type="ECO:0000313" key="3">
    <source>
        <dbReference type="Proteomes" id="UP000779900"/>
    </source>
</evidence>
<feature type="transmembrane region" description="Helical" evidence="1">
    <location>
        <begin position="108"/>
        <end position="130"/>
    </location>
</feature>
<dbReference type="EMBL" id="VGIR01000006">
    <property type="protein sequence ID" value="MBM3330598.1"/>
    <property type="molecule type" value="Genomic_DNA"/>
</dbReference>
<feature type="transmembrane region" description="Helical" evidence="1">
    <location>
        <begin position="12"/>
        <end position="29"/>
    </location>
</feature>
<dbReference type="Proteomes" id="UP000779900">
    <property type="component" value="Unassembled WGS sequence"/>
</dbReference>
<organism evidence="2 3">
    <name type="scientific">candidate division WOR-3 bacterium</name>
    <dbReference type="NCBI Taxonomy" id="2052148"/>
    <lineage>
        <taxon>Bacteria</taxon>
        <taxon>Bacteria division WOR-3</taxon>
    </lineage>
</organism>
<dbReference type="Pfam" id="PF11026">
    <property type="entry name" value="DUF2721"/>
    <property type="match status" value="1"/>
</dbReference>
<keyword evidence="1" id="KW-1133">Transmembrane helix</keyword>
<protein>
    <submittedName>
        <fullName evidence="2">DUF2721 domain-containing protein</fullName>
    </submittedName>
</protein>
<gene>
    <name evidence="2" type="ORF">FJY68_01945</name>
</gene>
<evidence type="ECO:0000256" key="1">
    <source>
        <dbReference type="SAM" id="Phobius"/>
    </source>
</evidence>
<dbReference type="AlphaFoldDB" id="A0A938BT52"/>
<reference evidence="2" key="1">
    <citation type="submission" date="2019-03" db="EMBL/GenBank/DDBJ databases">
        <title>Lake Tanganyika Metagenome-Assembled Genomes (MAGs).</title>
        <authorList>
            <person name="Tran P."/>
        </authorList>
    </citation>
    <scope>NUCLEOTIDE SEQUENCE</scope>
    <source>
        <strain evidence="2">K_DeepCast_150m_m2_040</strain>
    </source>
</reference>
<sequence length="150" mass="16630">MQTGLLSLVQSMVTPAVMISACGLLLLSVSNKLARIVDRIRGLNSEDRELPADVDMVRRLSIRNQIDILLRRAVLLRNACGLLYFAVAVFALTSLCVGLSHAAQFFEVLMLVLFVLGLASVVWAGILAYLEIRLSHQAIMEEIKELRLHD</sequence>
<comment type="caution">
    <text evidence="2">The sequence shown here is derived from an EMBL/GenBank/DDBJ whole genome shotgun (WGS) entry which is preliminary data.</text>
</comment>
<dbReference type="InterPro" id="IPR021279">
    <property type="entry name" value="DUF2721"/>
</dbReference>
<accession>A0A938BT52</accession>
<feature type="transmembrane region" description="Helical" evidence="1">
    <location>
        <begin position="81"/>
        <end position="102"/>
    </location>
</feature>
<proteinExistence type="predicted"/>
<evidence type="ECO:0000313" key="2">
    <source>
        <dbReference type="EMBL" id="MBM3330598.1"/>
    </source>
</evidence>
<name>A0A938BT52_UNCW3</name>
<keyword evidence="1" id="KW-0472">Membrane</keyword>
<keyword evidence="1" id="KW-0812">Transmembrane</keyword>